<gene>
    <name evidence="1" type="ORF">BU25DRAFT_461468</name>
</gene>
<name>A0ACB6RRD8_9PLEO</name>
<accession>A0ACB6RRD8</accession>
<dbReference type="Proteomes" id="UP000799754">
    <property type="component" value="Unassembled WGS sequence"/>
</dbReference>
<organism evidence="1 2">
    <name type="scientific">Macroventuria anomochaeta</name>
    <dbReference type="NCBI Taxonomy" id="301207"/>
    <lineage>
        <taxon>Eukaryota</taxon>
        <taxon>Fungi</taxon>
        <taxon>Dikarya</taxon>
        <taxon>Ascomycota</taxon>
        <taxon>Pezizomycotina</taxon>
        <taxon>Dothideomycetes</taxon>
        <taxon>Pleosporomycetidae</taxon>
        <taxon>Pleosporales</taxon>
        <taxon>Pleosporineae</taxon>
        <taxon>Didymellaceae</taxon>
        <taxon>Macroventuria</taxon>
    </lineage>
</organism>
<evidence type="ECO:0000313" key="2">
    <source>
        <dbReference type="Proteomes" id="UP000799754"/>
    </source>
</evidence>
<evidence type="ECO:0000313" key="1">
    <source>
        <dbReference type="EMBL" id="KAF2623965.1"/>
    </source>
</evidence>
<keyword evidence="2" id="KW-1185">Reference proteome</keyword>
<proteinExistence type="predicted"/>
<dbReference type="EMBL" id="MU006733">
    <property type="protein sequence ID" value="KAF2623965.1"/>
    <property type="molecule type" value="Genomic_DNA"/>
</dbReference>
<comment type="caution">
    <text evidence="1">The sequence shown here is derived from an EMBL/GenBank/DDBJ whole genome shotgun (WGS) entry which is preliminary data.</text>
</comment>
<reference evidence="1" key="1">
    <citation type="journal article" date="2020" name="Stud. Mycol.">
        <title>101 Dothideomycetes genomes: a test case for predicting lifestyles and emergence of pathogens.</title>
        <authorList>
            <person name="Haridas S."/>
            <person name="Albert R."/>
            <person name="Binder M."/>
            <person name="Bloem J."/>
            <person name="Labutti K."/>
            <person name="Salamov A."/>
            <person name="Andreopoulos B."/>
            <person name="Baker S."/>
            <person name="Barry K."/>
            <person name="Bills G."/>
            <person name="Bluhm B."/>
            <person name="Cannon C."/>
            <person name="Castanera R."/>
            <person name="Culley D."/>
            <person name="Daum C."/>
            <person name="Ezra D."/>
            <person name="Gonzalez J."/>
            <person name="Henrissat B."/>
            <person name="Kuo A."/>
            <person name="Liang C."/>
            <person name="Lipzen A."/>
            <person name="Lutzoni F."/>
            <person name="Magnuson J."/>
            <person name="Mondo S."/>
            <person name="Nolan M."/>
            <person name="Ohm R."/>
            <person name="Pangilinan J."/>
            <person name="Park H.-J."/>
            <person name="Ramirez L."/>
            <person name="Alfaro M."/>
            <person name="Sun H."/>
            <person name="Tritt A."/>
            <person name="Yoshinaga Y."/>
            <person name="Zwiers L.-H."/>
            <person name="Turgeon B."/>
            <person name="Goodwin S."/>
            <person name="Spatafora J."/>
            <person name="Crous P."/>
            <person name="Grigoriev I."/>
        </authorList>
    </citation>
    <scope>NUCLEOTIDE SEQUENCE</scope>
    <source>
        <strain evidence="1">CBS 525.71</strain>
    </source>
</reference>
<sequence>MLRQLLTSFTHTSTVLTSSTRRLSEHTYIRDHVFKGRPVQRTPPWAEEEVASSAQLPARQGMVARWPFTDVVDEIEETKIALRSKLKIKTRGTTALAVHPSLNVQAIEDELLKGEQCTKPIEVDKRSHKVLKSLFHVPSSEPSEYLRAIN</sequence>
<protein>
    <submittedName>
        <fullName evidence="1">Uncharacterized protein</fullName>
    </submittedName>
</protein>